<dbReference type="AlphaFoldDB" id="A0A1S0U1Z3"/>
<dbReference type="EMBL" id="JH712099">
    <property type="protein sequence ID" value="EFO24028.2"/>
    <property type="molecule type" value="Genomic_DNA"/>
</dbReference>
<dbReference type="InParanoid" id="A0A1S0U1Z3"/>
<name>A0A1S0U1Z3_LOALO</name>
<proteinExistence type="predicted"/>
<dbReference type="RefSeq" id="XP_003140038.2">
    <property type="nucleotide sequence ID" value="XM_003139990.2"/>
</dbReference>
<dbReference type="GeneID" id="9941860"/>
<dbReference type="KEGG" id="loa:LOAG_04453"/>
<gene>
    <name evidence="2" type="ORF">LOAG_04453</name>
</gene>
<evidence type="ECO:0000313" key="2">
    <source>
        <dbReference type="EMBL" id="EFO24028.2"/>
    </source>
</evidence>
<keyword evidence="1" id="KW-0472">Membrane</keyword>
<keyword evidence="1" id="KW-0812">Transmembrane</keyword>
<sequence length="89" mass="9765">MFTASISYYAAMQQDDANETQSMPIVAAIQSSFIAYNHLLLFPMALMAFSLNISGLHYWPLLSNKDSGKGVTHFAYGKNLAKVKSESLG</sequence>
<accession>A0A1S0U1Z3</accession>
<feature type="transmembrane region" description="Helical" evidence="1">
    <location>
        <begin position="39"/>
        <end position="59"/>
    </location>
</feature>
<keyword evidence="1" id="KW-1133">Transmembrane helix</keyword>
<evidence type="ECO:0000256" key="1">
    <source>
        <dbReference type="SAM" id="Phobius"/>
    </source>
</evidence>
<reference evidence="2" key="1">
    <citation type="submission" date="2012-04" db="EMBL/GenBank/DDBJ databases">
        <title>The Genome Sequence of Loa loa.</title>
        <authorList>
            <consortium name="The Broad Institute Genome Sequencing Platform"/>
            <consortium name="Broad Institute Genome Sequencing Center for Infectious Disease"/>
            <person name="Nutman T.B."/>
            <person name="Fink D.L."/>
            <person name="Russ C."/>
            <person name="Young S."/>
            <person name="Zeng Q."/>
            <person name="Gargeya S."/>
            <person name="Alvarado L."/>
            <person name="Berlin A."/>
            <person name="Chapman S.B."/>
            <person name="Chen Z."/>
            <person name="Freedman E."/>
            <person name="Gellesch M."/>
            <person name="Goldberg J."/>
            <person name="Griggs A."/>
            <person name="Gujja S."/>
            <person name="Heilman E.R."/>
            <person name="Heiman D."/>
            <person name="Howarth C."/>
            <person name="Mehta T."/>
            <person name="Neiman D."/>
            <person name="Pearson M."/>
            <person name="Roberts A."/>
            <person name="Saif S."/>
            <person name="Shea T."/>
            <person name="Shenoy N."/>
            <person name="Sisk P."/>
            <person name="Stolte C."/>
            <person name="Sykes S."/>
            <person name="White J."/>
            <person name="Yandava C."/>
            <person name="Haas B."/>
            <person name="Henn M.R."/>
            <person name="Nusbaum C."/>
            <person name="Birren B."/>
        </authorList>
    </citation>
    <scope>NUCLEOTIDE SEQUENCE [LARGE SCALE GENOMIC DNA]</scope>
</reference>
<protein>
    <submittedName>
        <fullName evidence="2">Uncharacterized protein</fullName>
    </submittedName>
</protein>
<organism evidence="2">
    <name type="scientific">Loa loa</name>
    <name type="common">Eye worm</name>
    <name type="synonym">Filaria loa</name>
    <dbReference type="NCBI Taxonomy" id="7209"/>
    <lineage>
        <taxon>Eukaryota</taxon>
        <taxon>Metazoa</taxon>
        <taxon>Ecdysozoa</taxon>
        <taxon>Nematoda</taxon>
        <taxon>Chromadorea</taxon>
        <taxon>Rhabditida</taxon>
        <taxon>Spirurina</taxon>
        <taxon>Spiruromorpha</taxon>
        <taxon>Filarioidea</taxon>
        <taxon>Onchocercidae</taxon>
        <taxon>Loa</taxon>
    </lineage>
</organism>
<dbReference type="CTD" id="9941860"/>